<feature type="transmembrane region" description="Helical" evidence="9">
    <location>
        <begin position="14"/>
        <end position="35"/>
    </location>
</feature>
<dbReference type="Gene3D" id="1.10.3720.10">
    <property type="entry name" value="MetI-like"/>
    <property type="match status" value="1"/>
</dbReference>
<keyword evidence="8 9" id="KW-0472">Membrane</keyword>
<dbReference type="EMBL" id="JAPNTZ010000003">
    <property type="protein sequence ID" value="MCY1138081.1"/>
    <property type="molecule type" value="Genomic_DNA"/>
</dbReference>
<dbReference type="Pfam" id="PF00528">
    <property type="entry name" value="BPD_transp_1"/>
    <property type="match status" value="1"/>
</dbReference>
<evidence type="ECO:0000259" key="10">
    <source>
        <dbReference type="PROSITE" id="PS50928"/>
    </source>
</evidence>
<feature type="transmembrane region" description="Helical" evidence="9">
    <location>
        <begin position="142"/>
        <end position="163"/>
    </location>
</feature>
<evidence type="ECO:0000256" key="9">
    <source>
        <dbReference type="RuleBase" id="RU363032"/>
    </source>
</evidence>
<name>A0ABT4AV13_9ACTN</name>
<feature type="domain" description="ABC transmembrane type-1" evidence="10">
    <location>
        <begin position="71"/>
        <end position="268"/>
    </location>
</feature>
<feature type="transmembrane region" description="Helical" evidence="9">
    <location>
        <begin position="200"/>
        <end position="223"/>
    </location>
</feature>
<dbReference type="PANTHER" id="PTHR32243:SF50">
    <property type="entry name" value="MALTOSE_MALTODEXTRIN TRANSPORT SYSTEM PERMEASE PROTEIN MALG"/>
    <property type="match status" value="1"/>
</dbReference>
<comment type="subcellular location">
    <subcellularLocation>
        <location evidence="1 9">Cell membrane</location>
        <topology evidence="1 9">Multi-pass membrane protein</topology>
    </subcellularLocation>
</comment>
<keyword evidence="4" id="KW-1003">Cell membrane</keyword>
<dbReference type="RefSeq" id="WP_267562057.1">
    <property type="nucleotide sequence ID" value="NZ_JAPNTZ010000003.1"/>
</dbReference>
<dbReference type="Proteomes" id="UP001151002">
    <property type="component" value="Unassembled WGS sequence"/>
</dbReference>
<sequence length="283" mass="30693">MTIRWWREVGWRHVGGLVAVIFAVVPVLYVVSAAFNPLGTVVSTDVVPTQFSLVHFRSLFEDPARPFPRWLLNTVVVCAAVTVVQVFSSAMAAYAFSRFRFRGRRSGLLTLLLIQMFPQFLAVIALFTMVTELGEALPALGLNTIAGYSLVLMGSALAQVWLIKGYFDTIPRQLDEAAVVDGASQATVFFRILLPLARPILAVTGLLAFVGVIGEFLLASIFLTDTDSKTLAVGLYGIIESDRSNNLGVFAAGALMTALPVVLLFQYLQRYIVGGLTAGSVKD</sequence>
<evidence type="ECO:0000313" key="11">
    <source>
        <dbReference type="EMBL" id="MCY1138081.1"/>
    </source>
</evidence>
<proteinExistence type="inferred from homology"/>
<evidence type="ECO:0000256" key="2">
    <source>
        <dbReference type="ARBA" id="ARBA00009047"/>
    </source>
</evidence>
<protein>
    <submittedName>
        <fullName evidence="11">ABC transporter permease subunit</fullName>
    </submittedName>
</protein>
<evidence type="ECO:0000256" key="5">
    <source>
        <dbReference type="ARBA" id="ARBA00022597"/>
    </source>
</evidence>
<evidence type="ECO:0000256" key="1">
    <source>
        <dbReference type="ARBA" id="ARBA00004651"/>
    </source>
</evidence>
<evidence type="ECO:0000256" key="8">
    <source>
        <dbReference type="ARBA" id="ARBA00023136"/>
    </source>
</evidence>
<feature type="transmembrane region" description="Helical" evidence="9">
    <location>
        <begin position="247"/>
        <end position="268"/>
    </location>
</feature>
<keyword evidence="12" id="KW-1185">Reference proteome</keyword>
<comment type="similarity">
    <text evidence="2">Belongs to the binding-protein-dependent transport system permease family. MalFG subfamily.</text>
</comment>
<dbReference type="CDD" id="cd06261">
    <property type="entry name" value="TM_PBP2"/>
    <property type="match status" value="1"/>
</dbReference>
<evidence type="ECO:0000313" key="12">
    <source>
        <dbReference type="Proteomes" id="UP001151002"/>
    </source>
</evidence>
<feature type="transmembrane region" description="Helical" evidence="9">
    <location>
        <begin position="70"/>
        <end position="96"/>
    </location>
</feature>
<evidence type="ECO:0000256" key="4">
    <source>
        <dbReference type="ARBA" id="ARBA00022475"/>
    </source>
</evidence>
<keyword evidence="5" id="KW-0762">Sugar transport</keyword>
<keyword evidence="7 9" id="KW-1133">Transmembrane helix</keyword>
<feature type="transmembrane region" description="Helical" evidence="9">
    <location>
        <begin position="108"/>
        <end position="130"/>
    </location>
</feature>
<dbReference type="InterPro" id="IPR050901">
    <property type="entry name" value="BP-dep_ABC_trans_perm"/>
</dbReference>
<dbReference type="PANTHER" id="PTHR32243">
    <property type="entry name" value="MALTOSE TRANSPORT SYSTEM PERMEASE-RELATED"/>
    <property type="match status" value="1"/>
</dbReference>
<keyword evidence="3 9" id="KW-0813">Transport</keyword>
<accession>A0ABT4AV13</accession>
<evidence type="ECO:0000256" key="3">
    <source>
        <dbReference type="ARBA" id="ARBA00022448"/>
    </source>
</evidence>
<evidence type="ECO:0000256" key="7">
    <source>
        <dbReference type="ARBA" id="ARBA00022989"/>
    </source>
</evidence>
<dbReference type="InterPro" id="IPR000515">
    <property type="entry name" value="MetI-like"/>
</dbReference>
<dbReference type="PROSITE" id="PS50928">
    <property type="entry name" value="ABC_TM1"/>
    <property type="match status" value="1"/>
</dbReference>
<gene>
    <name evidence="11" type="ORF">OWR29_08740</name>
</gene>
<keyword evidence="6 9" id="KW-0812">Transmembrane</keyword>
<dbReference type="SUPFAM" id="SSF161098">
    <property type="entry name" value="MetI-like"/>
    <property type="match status" value="1"/>
</dbReference>
<evidence type="ECO:0000256" key="6">
    <source>
        <dbReference type="ARBA" id="ARBA00022692"/>
    </source>
</evidence>
<organism evidence="11 12">
    <name type="scientific">Paractinoplanes pyxinae</name>
    <dbReference type="NCBI Taxonomy" id="2997416"/>
    <lineage>
        <taxon>Bacteria</taxon>
        <taxon>Bacillati</taxon>
        <taxon>Actinomycetota</taxon>
        <taxon>Actinomycetes</taxon>
        <taxon>Micromonosporales</taxon>
        <taxon>Micromonosporaceae</taxon>
        <taxon>Paractinoplanes</taxon>
    </lineage>
</organism>
<comment type="caution">
    <text evidence="11">The sequence shown here is derived from an EMBL/GenBank/DDBJ whole genome shotgun (WGS) entry which is preliminary data.</text>
</comment>
<reference evidence="11" key="1">
    <citation type="submission" date="2022-11" db="EMBL/GenBank/DDBJ databases">
        <authorList>
            <person name="Somphong A."/>
            <person name="Phongsopitanun W."/>
        </authorList>
    </citation>
    <scope>NUCLEOTIDE SEQUENCE</scope>
    <source>
        <strain evidence="11">Pm04-4</strain>
    </source>
</reference>
<dbReference type="InterPro" id="IPR035906">
    <property type="entry name" value="MetI-like_sf"/>
</dbReference>